<dbReference type="Proteomes" id="UP000177796">
    <property type="component" value="Unassembled WGS sequence"/>
</dbReference>
<feature type="transmembrane region" description="Helical" evidence="1">
    <location>
        <begin position="121"/>
        <end position="143"/>
    </location>
</feature>
<feature type="transmembrane region" description="Helical" evidence="1">
    <location>
        <begin position="42"/>
        <end position="61"/>
    </location>
</feature>
<comment type="caution">
    <text evidence="2">The sequence shown here is derived from an EMBL/GenBank/DDBJ whole genome shotgun (WGS) entry which is preliminary data.</text>
</comment>
<name>A0A1F8FSF1_9BACT</name>
<evidence type="ECO:0000313" key="2">
    <source>
        <dbReference type="EMBL" id="OGN16047.1"/>
    </source>
</evidence>
<accession>A0A1F8FSF1</accession>
<organism evidence="2 3">
    <name type="scientific">Candidatus Yanofskybacteria bacterium RIFCSPHIGHO2_02_FULL_46_19</name>
    <dbReference type="NCBI Taxonomy" id="1802684"/>
    <lineage>
        <taxon>Bacteria</taxon>
        <taxon>Candidatus Yanofskyibacteriota</taxon>
    </lineage>
</organism>
<dbReference type="EMBL" id="MGJY01000021">
    <property type="protein sequence ID" value="OGN16047.1"/>
    <property type="molecule type" value="Genomic_DNA"/>
</dbReference>
<gene>
    <name evidence="2" type="ORF">A3C81_01900</name>
</gene>
<protein>
    <submittedName>
        <fullName evidence="2">Uncharacterized protein</fullName>
    </submittedName>
</protein>
<sequence>MSLMAKKLTLAVVGVLAVVFWYFAKAWVYNPYRLSETGLWLRPLILMLFLISVTAVALILLKSRKWQLAVAALVTLPAFIFFGLHWLMLTGFAISVLLYWHAIKVVDIESRERIKVNIGRTIHRALRSIIFPILIIVSFAYYLTPAVQQSAKKQEVSATFTKVVYKTIDTFFASELKNLPAGQRQQVKSQVAGQVTGMIQSLIRPYARFMPPLLAFGLFLLLESLSFVFIWIGTFLADIIFWALKRAKLVVISSKQVEIEVLETF</sequence>
<keyword evidence="1" id="KW-0812">Transmembrane</keyword>
<keyword evidence="1" id="KW-1133">Transmembrane helix</keyword>
<feature type="transmembrane region" description="Helical" evidence="1">
    <location>
        <begin position="68"/>
        <end position="101"/>
    </location>
</feature>
<evidence type="ECO:0000256" key="1">
    <source>
        <dbReference type="SAM" id="Phobius"/>
    </source>
</evidence>
<evidence type="ECO:0000313" key="3">
    <source>
        <dbReference type="Proteomes" id="UP000177796"/>
    </source>
</evidence>
<reference evidence="2 3" key="1">
    <citation type="journal article" date="2016" name="Nat. Commun.">
        <title>Thousands of microbial genomes shed light on interconnected biogeochemical processes in an aquifer system.</title>
        <authorList>
            <person name="Anantharaman K."/>
            <person name="Brown C.T."/>
            <person name="Hug L.A."/>
            <person name="Sharon I."/>
            <person name="Castelle C.J."/>
            <person name="Probst A.J."/>
            <person name="Thomas B.C."/>
            <person name="Singh A."/>
            <person name="Wilkins M.J."/>
            <person name="Karaoz U."/>
            <person name="Brodie E.L."/>
            <person name="Williams K.H."/>
            <person name="Hubbard S.S."/>
            <person name="Banfield J.F."/>
        </authorList>
    </citation>
    <scope>NUCLEOTIDE SEQUENCE [LARGE SCALE GENOMIC DNA]</scope>
</reference>
<proteinExistence type="predicted"/>
<feature type="transmembrane region" description="Helical" evidence="1">
    <location>
        <begin position="213"/>
        <end position="244"/>
    </location>
</feature>
<keyword evidence="1" id="KW-0472">Membrane</keyword>
<dbReference type="AlphaFoldDB" id="A0A1F8FSF1"/>